<dbReference type="Proteomes" id="UP000504615">
    <property type="component" value="Unplaced"/>
</dbReference>
<dbReference type="PANTHER" id="PTHR31395:SF23">
    <property type="entry name" value="GEO05642P1"/>
    <property type="match status" value="1"/>
</dbReference>
<evidence type="ECO:0000256" key="2">
    <source>
        <dbReference type="ARBA" id="ARBA00022692"/>
    </source>
</evidence>
<keyword evidence="4 6" id="KW-0472">Membrane</keyword>
<dbReference type="GO" id="GO:0016020">
    <property type="term" value="C:membrane"/>
    <property type="evidence" value="ECO:0007669"/>
    <property type="project" value="UniProtKB-SubCell"/>
</dbReference>
<accession>A0A6I9VRA0</accession>
<protein>
    <submittedName>
        <fullName evidence="9">Protein shisa-5-like isoform X1</fullName>
    </submittedName>
</protein>
<proteinExistence type="predicted"/>
<sequence>MSRLARVLLLICLHAGFSYGMECSYGSNQNILEKVFTSCPRPFTDPSDYSYCCYDIPNNRAYCCSAEEFAKTGLSIIIPVIIAAAVIIGLIVCCISCLCCSCCPWYRRRQGTVYGRLVTEVQTPVVQVIQPQANVPPNYTSQSAQNPYVPYPTNSTGMPQPPPYNEAYAKQAPYNPAYPPPQ</sequence>
<evidence type="ECO:0000313" key="8">
    <source>
        <dbReference type="Proteomes" id="UP000504615"/>
    </source>
</evidence>
<feature type="chain" id="PRO_5026926630" evidence="7">
    <location>
        <begin position="21"/>
        <end position="182"/>
    </location>
</feature>
<keyword evidence="8" id="KW-1185">Reference proteome</keyword>
<evidence type="ECO:0000256" key="4">
    <source>
        <dbReference type="ARBA" id="ARBA00023136"/>
    </source>
</evidence>
<evidence type="ECO:0000256" key="5">
    <source>
        <dbReference type="SAM" id="MobiDB-lite"/>
    </source>
</evidence>
<name>A0A6I9VRA0_9HYME</name>
<feature type="compositionally biased region" description="Polar residues" evidence="5">
    <location>
        <begin position="137"/>
        <end position="158"/>
    </location>
</feature>
<dbReference type="PANTHER" id="PTHR31395">
    <property type="entry name" value="SHISA"/>
    <property type="match status" value="1"/>
</dbReference>
<evidence type="ECO:0000256" key="1">
    <source>
        <dbReference type="ARBA" id="ARBA00004370"/>
    </source>
</evidence>
<feature type="signal peptide" evidence="7">
    <location>
        <begin position="1"/>
        <end position="20"/>
    </location>
</feature>
<keyword evidence="2 6" id="KW-0812">Transmembrane</keyword>
<reference evidence="9" key="1">
    <citation type="submission" date="2025-08" db="UniProtKB">
        <authorList>
            <consortium name="RefSeq"/>
        </authorList>
    </citation>
    <scope>IDENTIFICATION</scope>
</reference>
<organism evidence="8 9">
    <name type="scientific">Pogonomyrmex barbatus</name>
    <name type="common">red harvester ant</name>
    <dbReference type="NCBI Taxonomy" id="144034"/>
    <lineage>
        <taxon>Eukaryota</taxon>
        <taxon>Metazoa</taxon>
        <taxon>Ecdysozoa</taxon>
        <taxon>Arthropoda</taxon>
        <taxon>Hexapoda</taxon>
        <taxon>Insecta</taxon>
        <taxon>Pterygota</taxon>
        <taxon>Neoptera</taxon>
        <taxon>Endopterygota</taxon>
        <taxon>Hymenoptera</taxon>
        <taxon>Apocrita</taxon>
        <taxon>Aculeata</taxon>
        <taxon>Formicoidea</taxon>
        <taxon>Formicidae</taxon>
        <taxon>Myrmicinae</taxon>
        <taxon>Pogonomyrmex</taxon>
    </lineage>
</organism>
<evidence type="ECO:0000256" key="6">
    <source>
        <dbReference type="SAM" id="Phobius"/>
    </source>
</evidence>
<dbReference type="InterPro" id="IPR026910">
    <property type="entry name" value="Shisa"/>
</dbReference>
<gene>
    <name evidence="9" type="primary">LOC105423344</name>
</gene>
<dbReference type="OrthoDB" id="7687651at2759"/>
<dbReference type="RefSeq" id="XP_011631367.1">
    <property type="nucleotide sequence ID" value="XM_011633065.2"/>
</dbReference>
<dbReference type="KEGG" id="pbar:105423344"/>
<dbReference type="AlphaFoldDB" id="A0A6I9VRA0"/>
<dbReference type="GeneID" id="105423344"/>
<evidence type="ECO:0000313" key="9">
    <source>
        <dbReference type="RefSeq" id="XP_011631367.1"/>
    </source>
</evidence>
<comment type="subcellular location">
    <subcellularLocation>
        <location evidence="1">Membrane</location>
    </subcellularLocation>
</comment>
<feature type="transmembrane region" description="Helical" evidence="6">
    <location>
        <begin position="76"/>
        <end position="106"/>
    </location>
</feature>
<keyword evidence="7" id="KW-0732">Signal</keyword>
<evidence type="ECO:0000256" key="7">
    <source>
        <dbReference type="SAM" id="SignalP"/>
    </source>
</evidence>
<feature type="region of interest" description="Disordered" evidence="5">
    <location>
        <begin position="137"/>
        <end position="182"/>
    </location>
</feature>
<keyword evidence="3 6" id="KW-1133">Transmembrane helix</keyword>
<evidence type="ECO:0000256" key="3">
    <source>
        <dbReference type="ARBA" id="ARBA00022989"/>
    </source>
</evidence>